<evidence type="ECO:0000256" key="2">
    <source>
        <dbReference type="ARBA" id="ARBA00004123"/>
    </source>
</evidence>
<sequence>MYCGVQELWEDRLSRAAIAAPQKTYGWAHENEVLAFAHLANSRVFSGCVGAIDGCHVRVKVPSGANGHDYINRKLFAFIQLQAVCDSKGKFLDIHVRYPGSVHDPRVLKNSPVYLEACYPPPGHFIMGDRGYPCICQPMAIITPFQETVQERYNHHHARARSIIERAFGMMKTRWRSIFFKAPEVHHTFAPDVIAVSAILHNVCLTAGDVLEPEGDDGDQVVVPPPRSQGPVQWPASLLAA</sequence>
<gene>
    <name evidence="10" type="ORF">SKAU_G00159060</name>
</gene>
<evidence type="ECO:0000313" key="11">
    <source>
        <dbReference type="Proteomes" id="UP001152622"/>
    </source>
</evidence>
<name>A0A9Q1FI91_SYNKA</name>
<comment type="caution">
    <text evidence="10">The sequence shown here is derived from an EMBL/GenBank/DDBJ whole genome shotgun (WGS) entry which is preliminary data.</text>
</comment>
<dbReference type="GO" id="GO:0005634">
    <property type="term" value="C:nucleus"/>
    <property type="evidence" value="ECO:0007669"/>
    <property type="project" value="UniProtKB-SubCell"/>
</dbReference>
<evidence type="ECO:0000256" key="8">
    <source>
        <dbReference type="SAM" id="MobiDB-lite"/>
    </source>
</evidence>
<feature type="region of interest" description="Disordered" evidence="8">
    <location>
        <begin position="215"/>
        <end position="241"/>
    </location>
</feature>
<feature type="domain" description="DDE Tnp4" evidence="9">
    <location>
        <begin position="52"/>
        <end position="202"/>
    </location>
</feature>
<proteinExistence type="inferred from homology"/>
<dbReference type="PANTHER" id="PTHR22930">
    <property type="match status" value="1"/>
</dbReference>
<dbReference type="PANTHER" id="PTHR22930:SF206">
    <property type="entry name" value="NUCLEASE HARBI1"/>
    <property type="match status" value="1"/>
</dbReference>
<evidence type="ECO:0000256" key="7">
    <source>
        <dbReference type="ARBA" id="ARBA00023242"/>
    </source>
</evidence>
<comment type="cofactor">
    <cofactor evidence="1">
        <name>a divalent metal cation</name>
        <dbReference type="ChEBI" id="CHEBI:60240"/>
    </cofactor>
</comment>
<dbReference type="OrthoDB" id="8928178at2759"/>
<protein>
    <recommendedName>
        <fullName evidence="9">DDE Tnp4 domain-containing protein</fullName>
    </recommendedName>
</protein>
<evidence type="ECO:0000256" key="3">
    <source>
        <dbReference type="ARBA" id="ARBA00006958"/>
    </source>
</evidence>
<comment type="subcellular location">
    <subcellularLocation>
        <location evidence="2">Nucleus</location>
    </subcellularLocation>
</comment>
<dbReference type="InterPro" id="IPR027806">
    <property type="entry name" value="HARBI1_dom"/>
</dbReference>
<evidence type="ECO:0000256" key="4">
    <source>
        <dbReference type="ARBA" id="ARBA00022722"/>
    </source>
</evidence>
<evidence type="ECO:0000259" key="9">
    <source>
        <dbReference type="Pfam" id="PF13359"/>
    </source>
</evidence>
<evidence type="ECO:0000313" key="10">
    <source>
        <dbReference type="EMBL" id="KAJ8359381.1"/>
    </source>
</evidence>
<dbReference type="Proteomes" id="UP001152622">
    <property type="component" value="Chromosome 5"/>
</dbReference>
<evidence type="ECO:0000256" key="5">
    <source>
        <dbReference type="ARBA" id="ARBA00022723"/>
    </source>
</evidence>
<keyword evidence="4" id="KW-0540">Nuclease</keyword>
<keyword evidence="11" id="KW-1185">Reference proteome</keyword>
<comment type="similarity">
    <text evidence="3">Belongs to the HARBI1 family.</text>
</comment>
<dbReference type="EMBL" id="JAINUF010000005">
    <property type="protein sequence ID" value="KAJ8359381.1"/>
    <property type="molecule type" value="Genomic_DNA"/>
</dbReference>
<dbReference type="AlphaFoldDB" id="A0A9Q1FI91"/>
<organism evidence="10 11">
    <name type="scientific">Synaphobranchus kaupii</name>
    <name type="common">Kaup's arrowtooth eel</name>
    <dbReference type="NCBI Taxonomy" id="118154"/>
    <lineage>
        <taxon>Eukaryota</taxon>
        <taxon>Metazoa</taxon>
        <taxon>Chordata</taxon>
        <taxon>Craniata</taxon>
        <taxon>Vertebrata</taxon>
        <taxon>Euteleostomi</taxon>
        <taxon>Actinopterygii</taxon>
        <taxon>Neopterygii</taxon>
        <taxon>Teleostei</taxon>
        <taxon>Anguilliformes</taxon>
        <taxon>Synaphobranchidae</taxon>
        <taxon>Synaphobranchus</taxon>
    </lineage>
</organism>
<keyword evidence="5" id="KW-0479">Metal-binding</keyword>
<dbReference type="GO" id="GO:0046872">
    <property type="term" value="F:metal ion binding"/>
    <property type="evidence" value="ECO:0007669"/>
    <property type="project" value="UniProtKB-KW"/>
</dbReference>
<dbReference type="GO" id="GO:0004518">
    <property type="term" value="F:nuclease activity"/>
    <property type="evidence" value="ECO:0007669"/>
    <property type="project" value="UniProtKB-KW"/>
</dbReference>
<keyword evidence="6" id="KW-0378">Hydrolase</keyword>
<accession>A0A9Q1FI91</accession>
<evidence type="ECO:0000256" key="1">
    <source>
        <dbReference type="ARBA" id="ARBA00001968"/>
    </source>
</evidence>
<dbReference type="GO" id="GO:0016787">
    <property type="term" value="F:hydrolase activity"/>
    <property type="evidence" value="ECO:0007669"/>
    <property type="project" value="UniProtKB-KW"/>
</dbReference>
<evidence type="ECO:0000256" key="6">
    <source>
        <dbReference type="ARBA" id="ARBA00022801"/>
    </source>
</evidence>
<dbReference type="Pfam" id="PF13359">
    <property type="entry name" value="DDE_Tnp_4"/>
    <property type="match status" value="1"/>
</dbReference>
<keyword evidence="7" id="KW-0539">Nucleus</keyword>
<reference evidence="10" key="1">
    <citation type="journal article" date="2023" name="Science">
        <title>Genome structures resolve the early diversification of teleost fishes.</title>
        <authorList>
            <person name="Parey E."/>
            <person name="Louis A."/>
            <person name="Montfort J."/>
            <person name="Bouchez O."/>
            <person name="Roques C."/>
            <person name="Iampietro C."/>
            <person name="Lluch J."/>
            <person name="Castinel A."/>
            <person name="Donnadieu C."/>
            <person name="Desvignes T."/>
            <person name="Floi Bucao C."/>
            <person name="Jouanno E."/>
            <person name="Wen M."/>
            <person name="Mejri S."/>
            <person name="Dirks R."/>
            <person name="Jansen H."/>
            <person name="Henkel C."/>
            <person name="Chen W.J."/>
            <person name="Zahm M."/>
            <person name="Cabau C."/>
            <person name="Klopp C."/>
            <person name="Thompson A.W."/>
            <person name="Robinson-Rechavi M."/>
            <person name="Braasch I."/>
            <person name="Lecointre G."/>
            <person name="Bobe J."/>
            <person name="Postlethwait J.H."/>
            <person name="Berthelot C."/>
            <person name="Roest Crollius H."/>
            <person name="Guiguen Y."/>
        </authorList>
    </citation>
    <scope>NUCLEOTIDE SEQUENCE</scope>
    <source>
        <strain evidence="10">WJC10195</strain>
    </source>
</reference>
<dbReference type="InterPro" id="IPR045249">
    <property type="entry name" value="HARBI1-like"/>
</dbReference>